<name>A0A2H3H9D8_GIBZA</name>
<dbReference type="AlphaFoldDB" id="A0A2H3H9D8"/>
<gene>
    <name evidence="6" type="ORF">FUG_LOCUS580858</name>
    <name evidence="5" type="ORF">MDCFG202_LOCUS307128</name>
</gene>
<dbReference type="InterPro" id="IPR051209">
    <property type="entry name" value="FAD-bind_Monooxygenase_sf"/>
</dbReference>
<dbReference type="InterPro" id="IPR020946">
    <property type="entry name" value="Flavin_mOase-like"/>
</dbReference>
<dbReference type="GO" id="GO:0050660">
    <property type="term" value="F:flavin adenine dinucleotide binding"/>
    <property type="evidence" value="ECO:0007669"/>
    <property type="project" value="InterPro"/>
</dbReference>
<protein>
    <recommendedName>
        <fullName evidence="8">FAD/NAD(P)-binding domain-containing protein</fullName>
    </recommendedName>
</protein>
<proteinExistence type="inferred from homology"/>
<evidence type="ECO:0000313" key="7">
    <source>
        <dbReference type="Proteomes" id="UP000746612"/>
    </source>
</evidence>
<evidence type="ECO:0000256" key="4">
    <source>
        <dbReference type="ARBA" id="ARBA00023002"/>
    </source>
</evidence>
<dbReference type="PANTHER" id="PTHR42877:SF11">
    <property type="entry name" value="MONOOXYGENASE, PUTATIVE (AFU_ORTHOLOGUE AFUA_6G13790)-RELATED"/>
    <property type="match status" value="1"/>
</dbReference>
<evidence type="ECO:0000313" key="6">
    <source>
        <dbReference type="EMBL" id="VIO64886.1"/>
    </source>
</evidence>
<dbReference type="EMBL" id="CAJPIJ010000146">
    <property type="protein sequence ID" value="CAG1989390.1"/>
    <property type="molecule type" value="Genomic_DNA"/>
</dbReference>
<dbReference type="SUPFAM" id="SSF51905">
    <property type="entry name" value="FAD/NAD(P)-binding domain"/>
    <property type="match status" value="1"/>
</dbReference>
<reference evidence="5" key="2">
    <citation type="submission" date="2021-03" db="EMBL/GenBank/DDBJ databases">
        <authorList>
            <person name="Alouane T."/>
            <person name="Langin T."/>
            <person name="Bonhomme L."/>
        </authorList>
    </citation>
    <scope>NUCLEOTIDE SEQUENCE</scope>
    <source>
        <strain evidence="5">MDC_Fg202</strain>
    </source>
</reference>
<keyword evidence="4" id="KW-0560">Oxidoreductase</keyword>
<dbReference type="Gene3D" id="3.50.50.60">
    <property type="entry name" value="FAD/NAD(P)-binding domain"/>
    <property type="match status" value="2"/>
</dbReference>
<accession>A0A2H3H9D8</accession>
<dbReference type="Pfam" id="PF00743">
    <property type="entry name" value="FMO-like"/>
    <property type="match status" value="1"/>
</dbReference>
<dbReference type="EMBL" id="CAAKMV010000207">
    <property type="protein sequence ID" value="VIO64886.1"/>
    <property type="molecule type" value="Genomic_DNA"/>
</dbReference>
<dbReference type="InterPro" id="IPR036188">
    <property type="entry name" value="FAD/NAD-bd_sf"/>
</dbReference>
<evidence type="ECO:0008006" key="8">
    <source>
        <dbReference type="Google" id="ProtNLM"/>
    </source>
</evidence>
<reference evidence="6" key="1">
    <citation type="submission" date="2019-04" db="EMBL/GenBank/DDBJ databases">
        <authorList>
            <person name="Melise S."/>
            <person name="Noan J."/>
            <person name="Okalmin O."/>
        </authorList>
    </citation>
    <scope>NUCLEOTIDE SEQUENCE</scope>
    <source>
        <strain evidence="6">FN9</strain>
    </source>
</reference>
<evidence type="ECO:0000256" key="2">
    <source>
        <dbReference type="ARBA" id="ARBA00022630"/>
    </source>
</evidence>
<dbReference type="GO" id="GO:0050661">
    <property type="term" value="F:NADP binding"/>
    <property type="evidence" value="ECO:0007669"/>
    <property type="project" value="InterPro"/>
</dbReference>
<comment type="similarity">
    <text evidence="1">Belongs to the FAD-binding monooxygenase family.</text>
</comment>
<evidence type="ECO:0000256" key="3">
    <source>
        <dbReference type="ARBA" id="ARBA00022827"/>
    </source>
</evidence>
<keyword evidence="2" id="KW-0285">Flavoprotein</keyword>
<dbReference type="PANTHER" id="PTHR42877">
    <property type="entry name" value="L-ORNITHINE N(5)-MONOOXYGENASE-RELATED"/>
    <property type="match status" value="1"/>
</dbReference>
<organism evidence="5 7">
    <name type="scientific">Gibberella zeae</name>
    <name type="common">Wheat head blight fungus</name>
    <name type="synonym">Fusarium graminearum</name>
    <dbReference type="NCBI Taxonomy" id="5518"/>
    <lineage>
        <taxon>Eukaryota</taxon>
        <taxon>Fungi</taxon>
        <taxon>Dikarya</taxon>
        <taxon>Ascomycota</taxon>
        <taxon>Pezizomycotina</taxon>
        <taxon>Sordariomycetes</taxon>
        <taxon>Hypocreomycetidae</taxon>
        <taxon>Hypocreales</taxon>
        <taxon>Nectriaceae</taxon>
        <taxon>Fusarium</taxon>
    </lineage>
</organism>
<evidence type="ECO:0000313" key="5">
    <source>
        <dbReference type="EMBL" id="CAG1989390.1"/>
    </source>
</evidence>
<dbReference type="Proteomes" id="UP000746612">
    <property type="component" value="Unassembled WGS sequence"/>
</dbReference>
<keyword evidence="3" id="KW-0274">FAD</keyword>
<evidence type="ECO:0000256" key="1">
    <source>
        <dbReference type="ARBA" id="ARBA00010139"/>
    </source>
</evidence>
<dbReference type="GO" id="GO:0004499">
    <property type="term" value="F:N,N-dimethylaniline monooxygenase activity"/>
    <property type="evidence" value="ECO:0007669"/>
    <property type="project" value="InterPro"/>
</dbReference>
<sequence>MSKLNGTNGVTGQIADNWVPAKDCPLGHPRKLKVVCVGAGYAGLMLSYQYKHGDQPLDRFMDLKIYEKNADVGGTWLVNKYPGVACDVPAHIYTFPFEPNPSWSCFYASGPEIWRYIKKTSDKYELAKPVEFNSELVSSTWDDEAGKWRLEIRQRHGSALIKDEADILINATGFLSKWNWPTIPGLDKFKGKLMHTADWDTSLDWSGKTVGIIGNGSSAVQLLPEMQRTAAKIVNLVRSPLWVSSTFVAEFTPEGKNFTYTDEEIQTFKDKPEKFFELRKGIESSMNKLFRVLVKGSPEQVAAFQFFKDRMEKGLNHDPYLCAKLVPTFEVGCRRLSPGDNYLEAIQKENVTLEFDPIKEITESGITTMSKIHEFDIIVCATGFEVSFRPGWKVVGRNGVSLAEQWKDAPEAYLGVMAGNMPNYFTINGPNTPLANGSLIAAMYSTVDYIARWVCKMSTQDIKSIQVRQDALDDYNSYIQESLKRTVWTGNCRSWFKNGKVDGRVTAMYPGSVLHFQEMLQDFRTEDFDFEYTTKNRFQFMGNGLTFREINGGDLSWYMLK</sequence>